<sequence>MEKRQIDQLRDIRNKVTRFMMMYKFALEELETKINILNEEFHLLHEYNPIEHTKSRIKSPESILEKLNRKGGGESLASIKETIRDIAGLRITCSFVEDIYWISEMLKNQSDLHVVEIKDYIKNPKPNGYRSLHLLVQVPVFMSDRQEPVYVEVQIRTIAMDFWASLEHKIFYKYDGSVPPRLLEELKDAADSATALDRKMEKLHKEIEAIKSAEEEASEGPELLEQLTGGKGLPIPEALLRLAGEGAGLGSIK</sequence>
<organism evidence="4 5">
    <name type="scientific">Paenibacillus mucilaginosus 3016</name>
    <dbReference type="NCBI Taxonomy" id="1116391"/>
    <lineage>
        <taxon>Bacteria</taxon>
        <taxon>Bacillati</taxon>
        <taxon>Bacillota</taxon>
        <taxon>Bacilli</taxon>
        <taxon>Bacillales</taxon>
        <taxon>Paenibacillaceae</taxon>
        <taxon>Paenibacillus</taxon>
    </lineage>
</organism>
<reference evidence="4 5" key="1">
    <citation type="journal article" date="2012" name="J. Bacteriol.">
        <title>Complete Genome Sequence of Paenibacillus mucilaginosus 3016, a Bacterium Functional as Microbial Fertilizer.</title>
        <authorList>
            <person name="Ma M."/>
            <person name="Wang Z."/>
            <person name="Li L."/>
            <person name="Jiang X."/>
            <person name="Guan D."/>
            <person name="Cao F."/>
            <person name="Chen H."/>
            <person name="Wang X."/>
            <person name="Shen D."/>
            <person name="Du B."/>
            <person name="Li J."/>
        </authorList>
    </citation>
    <scope>NUCLEOTIDE SEQUENCE [LARGE SCALE GENOMIC DNA]</scope>
    <source>
        <strain evidence="4 5">3016</strain>
    </source>
</reference>
<proteinExistence type="predicted"/>
<evidence type="ECO:0000313" key="4">
    <source>
        <dbReference type="EMBL" id="AFC28113.1"/>
    </source>
</evidence>
<dbReference type="AlphaFoldDB" id="H6NEH0"/>
<dbReference type="GO" id="GO:0015970">
    <property type="term" value="P:guanosine tetraphosphate biosynthetic process"/>
    <property type="evidence" value="ECO:0007669"/>
    <property type="project" value="UniProtKB-UniPathway"/>
</dbReference>
<dbReference type="EMBL" id="CP003235">
    <property type="protein sequence ID" value="AFC28113.1"/>
    <property type="molecule type" value="Genomic_DNA"/>
</dbReference>
<dbReference type="UniPathway" id="UPA00908">
    <property type="reaction ID" value="UER00884"/>
</dbReference>
<keyword evidence="2" id="KW-0175">Coiled coil</keyword>
<dbReference type="RefSeq" id="WP_014368768.1">
    <property type="nucleotide sequence ID" value="NC_016935.1"/>
</dbReference>
<dbReference type="Pfam" id="PF04607">
    <property type="entry name" value="RelA_SpoT"/>
    <property type="match status" value="1"/>
</dbReference>
<dbReference type="PANTHER" id="PTHR47837:SF2">
    <property type="entry name" value="GTP PYROPHOSPHOKINASE YWAC"/>
    <property type="match status" value="1"/>
</dbReference>
<evidence type="ECO:0000259" key="3">
    <source>
        <dbReference type="SMART" id="SM00954"/>
    </source>
</evidence>
<evidence type="ECO:0000313" key="5">
    <source>
        <dbReference type="Proteomes" id="UP000007523"/>
    </source>
</evidence>
<dbReference type="Proteomes" id="UP000007523">
    <property type="component" value="Chromosome"/>
</dbReference>
<dbReference type="STRING" id="1116391.PM3016_1183"/>
<evidence type="ECO:0000256" key="1">
    <source>
        <dbReference type="ARBA" id="ARBA00004976"/>
    </source>
</evidence>
<feature type="domain" description="RelA/SpoT" evidence="3">
    <location>
        <begin position="55"/>
        <end position="178"/>
    </location>
</feature>
<comment type="pathway">
    <text evidence="1">Purine metabolism; ppGpp biosynthesis; ppGpp from GTP: step 1/2.</text>
</comment>
<feature type="coiled-coil region" evidence="2">
    <location>
        <begin position="186"/>
        <end position="216"/>
    </location>
</feature>
<dbReference type="CDD" id="cd05399">
    <property type="entry name" value="NT_Rel-Spo_like"/>
    <property type="match status" value="1"/>
</dbReference>
<dbReference type="InterPro" id="IPR007685">
    <property type="entry name" value="RelA_SpoT"/>
</dbReference>
<dbReference type="Gene3D" id="1.10.287.860">
    <property type="entry name" value="Nucleotidyltransferase"/>
    <property type="match status" value="1"/>
</dbReference>
<accession>H6NEH0</accession>
<gene>
    <name evidence="4" type="ORF">PM3016_1183</name>
</gene>
<dbReference type="KEGG" id="pmq:PM3016_1183"/>
<dbReference type="InterPro" id="IPR043519">
    <property type="entry name" value="NT_sf"/>
</dbReference>
<dbReference type="SMART" id="SM00954">
    <property type="entry name" value="RelA_SpoT"/>
    <property type="match status" value="1"/>
</dbReference>
<name>H6NEH0_9BACL</name>
<protein>
    <submittedName>
        <fullName evidence="4">RelA/SpoT domain-containing protein</fullName>
    </submittedName>
</protein>
<dbReference type="HOGENOM" id="CLU_077095_1_1_9"/>
<dbReference type="Gene3D" id="3.30.460.10">
    <property type="entry name" value="Beta Polymerase, domain 2"/>
    <property type="match status" value="1"/>
</dbReference>
<dbReference type="InterPro" id="IPR052366">
    <property type="entry name" value="GTP_Pyrophosphokinase"/>
</dbReference>
<evidence type="ECO:0000256" key="2">
    <source>
        <dbReference type="SAM" id="Coils"/>
    </source>
</evidence>
<keyword evidence="5" id="KW-1185">Reference proteome</keyword>
<dbReference type="PANTHER" id="PTHR47837">
    <property type="entry name" value="GTP PYROPHOSPHOKINASE YJBM"/>
    <property type="match status" value="1"/>
</dbReference>
<dbReference type="SUPFAM" id="SSF81301">
    <property type="entry name" value="Nucleotidyltransferase"/>
    <property type="match status" value="1"/>
</dbReference>